<name>A0A0D2BJM6_9EURO</name>
<dbReference type="Proteomes" id="UP000053328">
    <property type="component" value="Unassembled WGS sequence"/>
</dbReference>
<organism evidence="5 6">
    <name type="scientific">Exophiala spinifera</name>
    <dbReference type="NCBI Taxonomy" id="91928"/>
    <lineage>
        <taxon>Eukaryota</taxon>
        <taxon>Fungi</taxon>
        <taxon>Dikarya</taxon>
        <taxon>Ascomycota</taxon>
        <taxon>Pezizomycotina</taxon>
        <taxon>Eurotiomycetes</taxon>
        <taxon>Chaetothyriomycetidae</taxon>
        <taxon>Chaetothyriales</taxon>
        <taxon>Herpotrichiellaceae</taxon>
        <taxon>Exophiala</taxon>
    </lineage>
</organism>
<dbReference type="PROSITE" id="PS50837">
    <property type="entry name" value="NACHT"/>
    <property type="match status" value="1"/>
</dbReference>
<evidence type="ECO:0000256" key="1">
    <source>
        <dbReference type="ARBA" id="ARBA00022737"/>
    </source>
</evidence>
<dbReference type="RefSeq" id="XP_016239324.1">
    <property type="nucleotide sequence ID" value="XM_016377754.1"/>
</dbReference>
<accession>A0A0D2BJM6</accession>
<dbReference type="OrthoDB" id="1577640at2759"/>
<dbReference type="EMBL" id="KN847493">
    <property type="protein sequence ID" value="KIW19108.1"/>
    <property type="molecule type" value="Genomic_DNA"/>
</dbReference>
<dbReference type="AlphaFoldDB" id="A0A0D2BJM6"/>
<dbReference type="SMART" id="SM00248">
    <property type="entry name" value="ANK"/>
    <property type="match status" value="8"/>
</dbReference>
<dbReference type="SUPFAM" id="SSF48403">
    <property type="entry name" value="Ankyrin repeat"/>
    <property type="match status" value="1"/>
</dbReference>
<dbReference type="Pfam" id="PF24883">
    <property type="entry name" value="NPHP3_N"/>
    <property type="match status" value="1"/>
</dbReference>
<reference evidence="5 6" key="1">
    <citation type="submission" date="2015-01" db="EMBL/GenBank/DDBJ databases">
        <title>The Genome Sequence of Exophiala spinifera CBS89968.</title>
        <authorList>
            <consortium name="The Broad Institute Genomics Platform"/>
            <person name="Cuomo C."/>
            <person name="de Hoog S."/>
            <person name="Gorbushina A."/>
            <person name="Stielow B."/>
            <person name="Teixiera M."/>
            <person name="Abouelleil A."/>
            <person name="Chapman S.B."/>
            <person name="Priest M."/>
            <person name="Young S.K."/>
            <person name="Wortman J."/>
            <person name="Nusbaum C."/>
            <person name="Birren B."/>
        </authorList>
    </citation>
    <scope>NUCLEOTIDE SEQUENCE [LARGE SCALE GENOMIC DNA]</scope>
    <source>
        <strain evidence="5 6">CBS 89968</strain>
    </source>
</reference>
<evidence type="ECO:0000256" key="2">
    <source>
        <dbReference type="PROSITE-ProRule" id="PRU00023"/>
    </source>
</evidence>
<proteinExistence type="predicted"/>
<dbReference type="Pfam" id="PF12796">
    <property type="entry name" value="Ank_2"/>
    <property type="match status" value="3"/>
</dbReference>
<feature type="repeat" description="ANK" evidence="2">
    <location>
        <begin position="878"/>
        <end position="907"/>
    </location>
</feature>
<dbReference type="SUPFAM" id="SSF52540">
    <property type="entry name" value="P-loop containing nucleoside triphosphate hydrolases"/>
    <property type="match status" value="1"/>
</dbReference>
<evidence type="ECO:0000313" key="5">
    <source>
        <dbReference type="EMBL" id="KIW19108.1"/>
    </source>
</evidence>
<dbReference type="STRING" id="91928.A0A0D2BJM6"/>
<sequence length="965" mass="106952">MGDPLSVAASVAGLLSLGLQSTEYLYHYYAACRDQHRDLAKIADQLGGLLECLQNIDRTIHTRTWRPNEQAIIQSIEKSITRSEDTINGLQAEVDKFKKEPTDDWKKKAVVLGRRAAYPFRRSTLEDLGDDVSDFRDNLSIALQALQLKEHQNTQDDIQEVNTIVKNIQARSVSADLQQWLKAPDATVNFNVAVAKRHASTGQWLVQGPAYTTWLLQDNSFLWLYGFAGCGKSVLCATAIQHAFRRRQLSADSAVAFFFFEFRDESKQDASAALRALLLQLCGQVPDLAADLTRLKDSYNHGTPPVPVLLEYLRQAVARSRHTYILLDALDESPLDVSRAEVLSVIDTLRQWQLPGLHLLVTSRDAPDIRDHLQISTFNQNVEHISLRNESVRDDISRFVAFQVDHDPQLQRWGDHREHIKSYLTEHAGGVSISLGRMPASAVTALSPDLESREEAQQILMLLCHASRPLSVDEVIEALAVDIDDLECYDPKRRFTGGADDILRICPGLVEITFHPDGVQEVRIEHFSVQEYLLSDHIRNGRAIDFALSGPSQHGRISRVCLLYLQHDEFLRQVLSPDLVRQYAFARYAAACWHWHYRQADLQLAPQLSKMVSTLLMTDCAKERWIQLHNPNRPWDDEVDYNMTAVAHRSAIYYASLLGLDEVLVVLLSTLPGDVLTQGDKYGRALEAASRGGHAKVVQILLDKGANVNAQGGHYDNALQAASLYGHDKVVQILLNHGVNVDYQSGPYGNALYEASYRGHKKVVQMLLDNGADVNAQGGEYGNALQAASSGGLQMLLHKDADVNAQGGEYGNALQAASSRGREKIVQMLLDKDADVNAQGGMYGNALQAASSRGCEKIVQMLLHKEADVNAQGGVYGNALQAAASGGHEKIVQMLLDKDADINAQGGRHGNALQAASDEDHGEVIQILLEKGVRVNSRGKRNNVLYAAMRGGHKELVQKLLNTWP</sequence>
<dbReference type="InterPro" id="IPR002110">
    <property type="entry name" value="Ankyrin_rpt"/>
</dbReference>
<dbReference type="PROSITE" id="PS50297">
    <property type="entry name" value="ANK_REP_REGION"/>
    <property type="match status" value="2"/>
</dbReference>
<keyword evidence="3" id="KW-0175">Coiled coil</keyword>
<dbReference type="PANTHER" id="PTHR10039">
    <property type="entry name" value="AMELOGENIN"/>
    <property type="match status" value="1"/>
</dbReference>
<evidence type="ECO:0000313" key="6">
    <source>
        <dbReference type="Proteomes" id="UP000053328"/>
    </source>
</evidence>
<dbReference type="HOGENOM" id="CLU_000288_34_23_1"/>
<dbReference type="Pfam" id="PF17111">
    <property type="entry name" value="PigL_N"/>
    <property type="match status" value="1"/>
</dbReference>
<feature type="coiled-coil region" evidence="3">
    <location>
        <begin position="73"/>
        <end position="100"/>
    </location>
</feature>
<dbReference type="PANTHER" id="PTHR10039:SF16">
    <property type="entry name" value="GPI INOSITOL-DEACYLASE"/>
    <property type="match status" value="1"/>
</dbReference>
<feature type="repeat" description="ANK" evidence="2">
    <location>
        <begin position="908"/>
        <end position="940"/>
    </location>
</feature>
<evidence type="ECO:0000256" key="3">
    <source>
        <dbReference type="SAM" id="Coils"/>
    </source>
</evidence>
<dbReference type="InterPro" id="IPR036770">
    <property type="entry name" value="Ankyrin_rpt-contain_sf"/>
</dbReference>
<evidence type="ECO:0000259" key="4">
    <source>
        <dbReference type="PROSITE" id="PS50837"/>
    </source>
</evidence>
<feature type="repeat" description="ANK" evidence="2">
    <location>
        <begin position="750"/>
        <end position="779"/>
    </location>
</feature>
<dbReference type="GeneID" id="27330483"/>
<protein>
    <recommendedName>
        <fullName evidence="4">NACHT domain-containing protein</fullName>
    </recommendedName>
</protein>
<dbReference type="Pfam" id="PF22939">
    <property type="entry name" value="WHD_GPIID"/>
    <property type="match status" value="1"/>
</dbReference>
<dbReference type="Pfam" id="PF00023">
    <property type="entry name" value="Ank"/>
    <property type="match status" value="1"/>
</dbReference>
<dbReference type="InterPro" id="IPR031348">
    <property type="entry name" value="PigL_N"/>
</dbReference>
<feature type="repeat" description="ANK" evidence="2">
    <location>
        <begin position="714"/>
        <end position="746"/>
    </location>
</feature>
<keyword evidence="1" id="KW-0677">Repeat</keyword>
<keyword evidence="2" id="KW-0040">ANK repeat</keyword>
<feature type="domain" description="NACHT" evidence="4">
    <location>
        <begin position="220"/>
        <end position="364"/>
    </location>
</feature>
<dbReference type="InterPro" id="IPR054471">
    <property type="entry name" value="GPIID_WHD"/>
</dbReference>
<dbReference type="InterPro" id="IPR056884">
    <property type="entry name" value="NPHP3-like_N"/>
</dbReference>
<dbReference type="InterPro" id="IPR027417">
    <property type="entry name" value="P-loop_NTPase"/>
</dbReference>
<dbReference type="VEuPathDB" id="FungiDB:PV08_03400"/>
<dbReference type="PROSITE" id="PS50088">
    <property type="entry name" value="ANK_REPEAT"/>
    <property type="match status" value="6"/>
</dbReference>
<dbReference type="Gene3D" id="3.40.50.300">
    <property type="entry name" value="P-loop containing nucleotide triphosphate hydrolases"/>
    <property type="match status" value="1"/>
</dbReference>
<feature type="repeat" description="ANK" evidence="2">
    <location>
        <begin position="681"/>
        <end position="713"/>
    </location>
</feature>
<gene>
    <name evidence="5" type="ORF">PV08_03400</name>
</gene>
<keyword evidence="6" id="KW-1185">Reference proteome</keyword>
<dbReference type="InterPro" id="IPR007111">
    <property type="entry name" value="NACHT_NTPase"/>
</dbReference>
<feature type="repeat" description="ANK" evidence="2">
    <location>
        <begin position="809"/>
        <end position="841"/>
    </location>
</feature>
<dbReference type="Gene3D" id="1.25.40.20">
    <property type="entry name" value="Ankyrin repeat-containing domain"/>
    <property type="match status" value="2"/>
</dbReference>